<dbReference type="PANTHER" id="PTHR24100:SF130">
    <property type="entry name" value="BUTYROPHILIN-LIKE PROTEIN 9"/>
    <property type="match status" value="1"/>
</dbReference>
<organism evidence="8 9">
    <name type="scientific">Onychostoma macrolepis</name>
    <dbReference type="NCBI Taxonomy" id="369639"/>
    <lineage>
        <taxon>Eukaryota</taxon>
        <taxon>Metazoa</taxon>
        <taxon>Chordata</taxon>
        <taxon>Craniata</taxon>
        <taxon>Vertebrata</taxon>
        <taxon>Euteleostomi</taxon>
        <taxon>Actinopterygii</taxon>
        <taxon>Neopterygii</taxon>
        <taxon>Teleostei</taxon>
        <taxon>Ostariophysi</taxon>
        <taxon>Cypriniformes</taxon>
        <taxon>Cyprinidae</taxon>
        <taxon>Acrossocheilinae</taxon>
        <taxon>Onychostoma</taxon>
    </lineage>
</organism>
<evidence type="ECO:0000259" key="7">
    <source>
        <dbReference type="PROSITE" id="PS50835"/>
    </source>
</evidence>
<accession>A0A7J6D0U3</accession>
<keyword evidence="2" id="KW-0732">Signal</keyword>
<evidence type="ECO:0000256" key="4">
    <source>
        <dbReference type="ARBA" id="ARBA00023157"/>
    </source>
</evidence>
<dbReference type="AlphaFoldDB" id="A0A7J6D0U3"/>
<keyword evidence="3" id="KW-0472">Membrane</keyword>
<dbReference type="Proteomes" id="UP000579812">
    <property type="component" value="Unassembled WGS sequence"/>
</dbReference>
<dbReference type="PROSITE" id="PS50835">
    <property type="entry name" value="IG_LIKE"/>
    <property type="match status" value="1"/>
</dbReference>
<dbReference type="EMBL" id="JAAMOB010000005">
    <property type="protein sequence ID" value="KAF4112815.1"/>
    <property type="molecule type" value="Genomic_DNA"/>
</dbReference>
<keyword evidence="4" id="KW-1015">Disulfide bond</keyword>
<dbReference type="GO" id="GO:0009897">
    <property type="term" value="C:external side of plasma membrane"/>
    <property type="evidence" value="ECO:0007669"/>
    <property type="project" value="TreeGrafter"/>
</dbReference>
<dbReference type="PANTHER" id="PTHR24100">
    <property type="entry name" value="BUTYROPHILIN"/>
    <property type="match status" value="1"/>
</dbReference>
<keyword evidence="5" id="KW-0325">Glycoprotein</keyword>
<evidence type="ECO:0000256" key="2">
    <source>
        <dbReference type="ARBA" id="ARBA00022729"/>
    </source>
</evidence>
<dbReference type="SUPFAM" id="SSF48726">
    <property type="entry name" value="Immunoglobulin"/>
    <property type="match status" value="1"/>
</dbReference>
<dbReference type="InterPro" id="IPR013783">
    <property type="entry name" value="Ig-like_fold"/>
</dbReference>
<dbReference type="GO" id="GO:1903037">
    <property type="term" value="P:regulation of leukocyte cell-cell adhesion"/>
    <property type="evidence" value="ECO:0007669"/>
    <property type="project" value="UniProtKB-ARBA"/>
</dbReference>
<evidence type="ECO:0000256" key="3">
    <source>
        <dbReference type="ARBA" id="ARBA00023136"/>
    </source>
</evidence>
<sequence length="117" mass="13504">MAKANKDDFQLVLQKAGKTRVEWGSDITVPCHLSPEISAVDMEIRWFKETDCVCLYKNRQMFEGRGYKGRVSLFTEELDRGNVSLQLQDFGRSDVGDYLCQVTRTDRTEEITIRVGY</sequence>
<dbReference type="InterPro" id="IPR007110">
    <property type="entry name" value="Ig-like_dom"/>
</dbReference>
<dbReference type="GO" id="GO:0050863">
    <property type="term" value="P:regulation of T cell activation"/>
    <property type="evidence" value="ECO:0007669"/>
    <property type="project" value="UniProtKB-ARBA"/>
</dbReference>
<dbReference type="FunFam" id="2.60.40.10:FF:000142">
    <property type="entry name" value="V-set domain-containing T-cell activation inhibitor 1"/>
    <property type="match status" value="1"/>
</dbReference>
<evidence type="ECO:0000256" key="6">
    <source>
        <dbReference type="ARBA" id="ARBA00023319"/>
    </source>
</evidence>
<comment type="caution">
    <text evidence="8">The sequence shown here is derived from an EMBL/GenBank/DDBJ whole genome shotgun (WGS) entry which is preliminary data.</text>
</comment>
<dbReference type="Pfam" id="PF07686">
    <property type="entry name" value="V-set"/>
    <property type="match status" value="1"/>
</dbReference>
<evidence type="ECO:0000313" key="9">
    <source>
        <dbReference type="Proteomes" id="UP000579812"/>
    </source>
</evidence>
<dbReference type="InterPro" id="IPR050504">
    <property type="entry name" value="IgSF_BTN/MOG"/>
</dbReference>
<dbReference type="InterPro" id="IPR013106">
    <property type="entry name" value="Ig_V-set"/>
</dbReference>
<evidence type="ECO:0000256" key="5">
    <source>
        <dbReference type="ARBA" id="ARBA00023180"/>
    </source>
</evidence>
<keyword evidence="6" id="KW-0393">Immunoglobulin domain</keyword>
<dbReference type="GO" id="GO:0050852">
    <property type="term" value="P:T cell receptor signaling pathway"/>
    <property type="evidence" value="ECO:0007669"/>
    <property type="project" value="TreeGrafter"/>
</dbReference>
<dbReference type="Gene3D" id="2.60.40.10">
    <property type="entry name" value="Immunoglobulins"/>
    <property type="match status" value="1"/>
</dbReference>
<gene>
    <name evidence="8" type="ORF">G5714_005360</name>
</gene>
<proteinExistence type="predicted"/>
<evidence type="ECO:0000313" key="8">
    <source>
        <dbReference type="EMBL" id="KAF4112815.1"/>
    </source>
</evidence>
<dbReference type="GO" id="GO:0005102">
    <property type="term" value="F:signaling receptor binding"/>
    <property type="evidence" value="ECO:0007669"/>
    <property type="project" value="TreeGrafter"/>
</dbReference>
<evidence type="ECO:0000256" key="1">
    <source>
        <dbReference type="ARBA" id="ARBA00004370"/>
    </source>
</evidence>
<name>A0A7J6D0U3_9TELE</name>
<comment type="subcellular location">
    <subcellularLocation>
        <location evidence="1">Membrane</location>
    </subcellularLocation>
</comment>
<keyword evidence="9" id="KW-1185">Reference proteome</keyword>
<dbReference type="GO" id="GO:0001817">
    <property type="term" value="P:regulation of cytokine production"/>
    <property type="evidence" value="ECO:0007669"/>
    <property type="project" value="TreeGrafter"/>
</dbReference>
<feature type="domain" description="Ig-like" evidence="7">
    <location>
        <begin position="24"/>
        <end position="112"/>
    </location>
</feature>
<reference evidence="8 9" key="1">
    <citation type="submission" date="2020-04" db="EMBL/GenBank/DDBJ databases">
        <title>Chromosome-level genome assembly of a cyprinid fish Onychostoma macrolepis by integration of Nanopore Sequencing, Bionano and Hi-C technology.</title>
        <authorList>
            <person name="Wang D."/>
        </authorList>
    </citation>
    <scope>NUCLEOTIDE SEQUENCE [LARGE SCALE GENOMIC DNA]</scope>
    <source>
        <strain evidence="8">SWU-2019</strain>
        <tissue evidence="8">Muscle</tissue>
    </source>
</reference>
<dbReference type="InterPro" id="IPR036179">
    <property type="entry name" value="Ig-like_dom_sf"/>
</dbReference>
<protein>
    <recommendedName>
        <fullName evidence="7">Ig-like domain-containing protein</fullName>
    </recommendedName>
</protein>